<dbReference type="EMBL" id="JBHSBU010000001">
    <property type="protein sequence ID" value="MFC4160038.1"/>
    <property type="molecule type" value="Genomic_DNA"/>
</dbReference>
<dbReference type="Gene3D" id="3.55.50.30">
    <property type="match status" value="1"/>
</dbReference>
<dbReference type="InterPro" id="IPR003522">
    <property type="entry name" value="T3SS_OM_pore_YscC"/>
</dbReference>
<keyword evidence="3" id="KW-0998">Cell outer membrane</keyword>
<keyword evidence="3" id="KW-0472">Membrane</keyword>
<feature type="domain" description="Type II/III secretion system secretin-like" evidence="6">
    <location>
        <begin position="363"/>
        <end position="518"/>
    </location>
</feature>
<comment type="subunit">
    <text evidence="3">The core secretion machinery of the T3SS is composed of approximately 20 different proteins, including cytoplasmic components, a base, an export apparatus and a needle. This subunit is part of the base, which anchors the injectisome in the bacterial cell envelope. Forms a stable homooligomeric complex.</text>
</comment>
<keyword evidence="3" id="KW-0811">Translocation</keyword>
<dbReference type="Proteomes" id="UP001595791">
    <property type="component" value="Unassembled WGS sequence"/>
</dbReference>
<organism evidence="8 9">
    <name type="scientific">Chitinimonas lacunae</name>
    <dbReference type="NCBI Taxonomy" id="1963018"/>
    <lineage>
        <taxon>Bacteria</taxon>
        <taxon>Pseudomonadati</taxon>
        <taxon>Pseudomonadota</taxon>
        <taxon>Betaproteobacteria</taxon>
        <taxon>Neisseriales</taxon>
        <taxon>Chitinibacteraceae</taxon>
        <taxon>Chitinimonas</taxon>
    </lineage>
</organism>
<name>A0ABV8MPD9_9NEIS</name>
<keyword evidence="2 3" id="KW-0732">Signal</keyword>
<comment type="function">
    <text evidence="3">Component of the type III secretion system (T3SS), also called injectisome, which is used to inject bacterial effector proteins into eukaryotic host cells. Forms a ring-shaped multimeric structure with an apparent central pore in the outer membrane.</text>
</comment>
<dbReference type="SUPFAM" id="SSF69279">
    <property type="entry name" value="Phage tail proteins"/>
    <property type="match status" value="1"/>
</dbReference>
<sequence precursor="true">MKRLWWFAALLAALASPLQAATPPWPEAPYAFYAENQTVQQVVREFAAQFGLTASIADGVTGRVNGRIAADTPAGFLNRLGNAYGLTWFYYGGTLYIDRASEVLTRPIAAQGGSLASLKQALTALGLLDPRFGWGELPERGVALVSGPRAYVELIAKAVTDLPTLPADERVAVFRLKHASVEDRVMLFRDRQLTTPGVATILQNLIAGRDENAGSQSQLLDMAAPLRNATPIADVGGAAKTEQPRADRPGQQRVAAIQADPRINAVIVRDNPARIPVYAQLIEALDVPTELIEIEAMILDVNSSKLSELGIAWAGRDGRTAAGFGRVGEPDGNTLVFNRGSSVNPSTILADAGNYLVSRIKFLEGRGDARVLSRPSVLTVDNLGALLDLSETFYIRVSGERTANVVPITTGTTLRVTPRLVEHQGRHQIQLVVDIEDGAIQDKKLVGDLPTVRRSVVSTQAVIGENESLLIGGYHNEVDIKEDNHIPVLGQIPLLGALFSNKSSDRQKRERLFLITPKRVSSQPGLPARMLPPVPETPAPVERGPSPDH</sequence>
<evidence type="ECO:0000313" key="9">
    <source>
        <dbReference type="Proteomes" id="UP001595791"/>
    </source>
</evidence>
<dbReference type="InterPro" id="IPR038591">
    <property type="entry name" value="NolW-like_sf"/>
</dbReference>
<dbReference type="Pfam" id="PF03958">
    <property type="entry name" value="Secretin_N"/>
    <property type="match status" value="1"/>
</dbReference>
<dbReference type="NCBIfam" id="TIGR02516">
    <property type="entry name" value="type_III_yscC"/>
    <property type="match status" value="1"/>
</dbReference>
<comment type="subcellular location">
    <subcellularLocation>
        <location evidence="1 3 4">Cell outer membrane</location>
    </subcellularLocation>
</comment>
<gene>
    <name evidence="3 8" type="primary">sctC</name>
    <name evidence="8" type="ORF">ACFOW7_11835</name>
</gene>
<evidence type="ECO:0000256" key="3">
    <source>
        <dbReference type="HAMAP-Rule" id="MF_02219"/>
    </source>
</evidence>
<keyword evidence="9" id="KW-1185">Reference proteome</keyword>
<evidence type="ECO:0000313" key="8">
    <source>
        <dbReference type="EMBL" id="MFC4160038.1"/>
    </source>
</evidence>
<reference evidence="9" key="1">
    <citation type="journal article" date="2019" name="Int. J. Syst. Evol. Microbiol.">
        <title>The Global Catalogue of Microorganisms (GCM) 10K type strain sequencing project: providing services to taxonomists for standard genome sequencing and annotation.</title>
        <authorList>
            <consortium name="The Broad Institute Genomics Platform"/>
            <consortium name="The Broad Institute Genome Sequencing Center for Infectious Disease"/>
            <person name="Wu L."/>
            <person name="Ma J."/>
        </authorList>
    </citation>
    <scope>NUCLEOTIDE SEQUENCE [LARGE SCALE GENOMIC DNA]</scope>
    <source>
        <strain evidence="9">LMG 29894</strain>
    </source>
</reference>
<evidence type="ECO:0000259" key="7">
    <source>
        <dbReference type="Pfam" id="PF03958"/>
    </source>
</evidence>
<dbReference type="PANTHER" id="PTHR30332:SF5">
    <property type="entry name" value="SPI-1 TYPE 3 SECRETION SYSTEM SECRETIN"/>
    <property type="match status" value="1"/>
</dbReference>
<keyword evidence="3 4" id="KW-0813">Transport</keyword>
<evidence type="ECO:0000256" key="5">
    <source>
        <dbReference type="SAM" id="MobiDB-lite"/>
    </source>
</evidence>
<dbReference type="PANTHER" id="PTHR30332">
    <property type="entry name" value="PROBABLE GENERAL SECRETION PATHWAY PROTEIN D"/>
    <property type="match status" value="1"/>
</dbReference>
<proteinExistence type="inferred from homology"/>
<comment type="caution">
    <text evidence="8">The sequence shown here is derived from an EMBL/GenBank/DDBJ whole genome shotgun (WGS) entry which is preliminary data.</text>
</comment>
<feature type="region of interest" description="Disordered" evidence="5">
    <location>
        <begin position="518"/>
        <end position="549"/>
    </location>
</feature>
<comment type="similarity">
    <text evidence="3">Belongs to the bacterial secretin family. T3SS SctC subfamily.</text>
</comment>
<evidence type="ECO:0000259" key="6">
    <source>
        <dbReference type="Pfam" id="PF00263"/>
    </source>
</evidence>
<keyword evidence="3" id="KW-0653">Protein transport</keyword>
<dbReference type="InterPro" id="IPR050810">
    <property type="entry name" value="Bact_Secretion_Sys_Channel"/>
</dbReference>
<dbReference type="HAMAP" id="MF_02219">
    <property type="entry name" value="Type_III_secretin"/>
    <property type="match status" value="1"/>
</dbReference>
<dbReference type="InterPro" id="IPR005644">
    <property type="entry name" value="NolW-like"/>
</dbReference>
<dbReference type="Pfam" id="PF00263">
    <property type="entry name" value="Secretin"/>
    <property type="match status" value="1"/>
</dbReference>
<accession>A0ABV8MPD9</accession>
<evidence type="ECO:0000256" key="1">
    <source>
        <dbReference type="ARBA" id="ARBA00004442"/>
    </source>
</evidence>
<dbReference type="PRINTS" id="PR01337">
    <property type="entry name" value="TYPE3OMGPROT"/>
</dbReference>
<dbReference type="InterPro" id="IPR004846">
    <property type="entry name" value="T2SS/T3SS_dom"/>
</dbReference>
<dbReference type="Gene3D" id="3.30.1370.120">
    <property type="match status" value="2"/>
</dbReference>
<feature type="chain" id="PRO_5044925150" description="Type 3 secretion system secretin" evidence="3">
    <location>
        <begin position="21"/>
        <end position="549"/>
    </location>
</feature>
<dbReference type="RefSeq" id="WP_378164433.1">
    <property type="nucleotide sequence ID" value="NZ_JBHSBU010000001.1"/>
</dbReference>
<evidence type="ECO:0000256" key="2">
    <source>
        <dbReference type="ARBA" id="ARBA00022729"/>
    </source>
</evidence>
<protein>
    <recommendedName>
        <fullName evidence="3">Type 3 secretion system secretin</fullName>
        <shortName evidence="3">T3SS secretin</shortName>
    </recommendedName>
</protein>
<evidence type="ECO:0000256" key="4">
    <source>
        <dbReference type="RuleBase" id="RU004004"/>
    </source>
</evidence>
<feature type="signal peptide" evidence="3">
    <location>
        <begin position="1"/>
        <end position="20"/>
    </location>
</feature>
<feature type="domain" description="NolW-like" evidence="7">
    <location>
        <begin position="171"/>
        <end position="289"/>
    </location>
</feature>